<dbReference type="Pfam" id="PF10523">
    <property type="entry name" value="BEN"/>
    <property type="match status" value="2"/>
</dbReference>
<gene>
    <name evidence="5" type="ORF">GDO81_005745</name>
</gene>
<sequence length="640" mass="72008">MAGAHLWALVYTEEMPLCILALSMFCFHFRRCKSSISDCFLLDTYRLPLAMQSDVNATEEMEFRIPHKRRKVNNLMSETMIGMQGEEYEEINHSEYDYEAEYENASIISDVSYTGEQMPTLTEVLSYCQAMYEMVLKLDKKMDLLQKKVSEMHHARMKPHFKPRPVNFQTRSTQPSSQGHVRLQKLNQRIPNSLILQPPRNPPSQPRNQDEERKLHHLISPKFNPAPSISLPKETPQTLLRSSPPLPTIVSTHSLQSIITVSDEDNKEVKIETLPESTCSSPPMITAPLASSSISQKNAGVAIAEDEPVMVPSITGQKIITSEELPSSSVQLVPIFEFLGDPNRNIKVPGSVLMKARQKTQPKYAARYLVRALFTKEALLSGTNGSSIQGLMALDANKVSAIREFLAFIFPECDLAENGKDWKTCTTNINALIRYMHLESKKNIVCSKATAQVPDDSICLDSDDAREEDNEVDIPGDVQDVTQTNTLPAHNKVNDTWASPLRIGMSAKQKASDPIESFGEPWRNVLLPFSVIYIGKGKSRPELSARYLIRHLFPEEVLVKSNVYGNVERGVLPLDSNKIAALRDFLQQNYPAFDLKENGQDWKACVAAINSTIRSLRHDQKKATLQSRRRTSLGNVAHLF</sequence>
<feature type="compositionally biased region" description="Polar residues" evidence="3">
    <location>
        <begin position="167"/>
        <end position="180"/>
    </location>
</feature>
<evidence type="ECO:0000256" key="3">
    <source>
        <dbReference type="SAM" id="MobiDB-lite"/>
    </source>
</evidence>
<dbReference type="GO" id="GO:0003677">
    <property type="term" value="F:DNA binding"/>
    <property type="evidence" value="ECO:0007669"/>
    <property type="project" value="InterPro"/>
</dbReference>
<evidence type="ECO:0000256" key="2">
    <source>
        <dbReference type="ARBA" id="ARBA00023242"/>
    </source>
</evidence>
<dbReference type="EMBL" id="WNYA01000002">
    <property type="protein sequence ID" value="KAG8587667.1"/>
    <property type="molecule type" value="Genomic_DNA"/>
</dbReference>
<evidence type="ECO:0000313" key="5">
    <source>
        <dbReference type="EMBL" id="KAG8587667.1"/>
    </source>
</evidence>
<evidence type="ECO:0000259" key="4">
    <source>
        <dbReference type="PROSITE" id="PS51457"/>
    </source>
</evidence>
<dbReference type="PROSITE" id="PS51457">
    <property type="entry name" value="BEN"/>
    <property type="match status" value="2"/>
</dbReference>
<feature type="domain" description="BEN" evidence="4">
    <location>
        <begin position="343"/>
        <end position="433"/>
    </location>
</feature>
<feature type="region of interest" description="Disordered" evidence="3">
    <location>
        <begin position="192"/>
        <end position="212"/>
    </location>
</feature>
<feature type="domain" description="BEN" evidence="4">
    <location>
        <begin position="493"/>
        <end position="620"/>
    </location>
</feature>
<comment type="subcellular location">
    <subcellularLocation>
        <location evidence="1">Nucleus</location>
    </subcellularLocation>
</comment>
<keyword evidence="6" id="KW-1185">Reference proteome</keyword>
<keyword evidence="2" id="KW-0539">Nucleus</keyword>
<dbReference type="SMART" id="SM01025">
    <property type="entry name" value="BEN"/>
    <property type="match status" value="2"/>
</dbReference>
<protein>
    <recommendedName>
        <fullName evidence="4">BEN domain-containing protein</fullName>
    </recommendedName>
</protein>
<name>A0AAV7CRC0_ENGPU</name>
<dbReference type="PANTHER" id="PTHR47305">
    <property type="entry name" value="BEN DOMAIN-CONTAINING PROTEIN 2"/>
    <property type="match status" value="1"/>
</dbReference>
<dbReference type="GO" id="GO:0005634">
    <property type="term" value="C:nucleus"/>
    <property type="evidence" value="ECO:0007669"/>
    <property type="project" value="UniProtKB-SubCell"/>
</dbReference>
<proteinExistence type="predicted"/>
<accession>A0AAV7CRC0</accession>
<dbReference type="InterPro" id="IPR018379">
    <property type="entry name" value="BEN_domain"/>
</dbReference>
<comment type="caution">
    <text evidence="5">The sequence shown here is derived from an EMBL/GenBank/DDBJ whole genome shotgun (WGS) entry which is preliminary data.</text>
</comment>
<evidence type="ECO:0000313" key="6">
    <source>
        <dbReference type="Proteomes" id="UP000824782"/>
    </source>
</evidence>
<dbReference type="AlphaFoldDB" id="A0AAV7CRC0"/>
<reference evidence="5" key="1">
    <citation type="thesis" date="2020" institute="ProQuest LLC" country="789 East Eisenhower Parkway, Ann Arbor, MI, USA">
        <title>Comparative Genomics and Chromosome Evolution.</title>
        <authorList>
            <person name="Mudd A.B."/>
        </authorList>
    </citation>
    <scope>NUCLEOTIDE SEQUENCE</scope>
    <source>
        <strain evidence="5">237g6f4</strain>
        <tissue evidence="5">Blood</tissue>
    </source>
</reference>
<dbReference type="Proteomes" id="UP000824782">
    <property type="component" value="Unassembled WGS sequence"/>
</dbReference>
<organism evidence="5 6">
    <name type="scientific">Engystomops pustulosus</name>
    <name type="common">Tungara frog</name>
    <name type="synonym">Physalaemus pustulosus</name>
    <dbReference type="NCBI Taxonomy" id="76066"/>
    <lineage>
        <taxon>Eukaryota</taxon>
        <taxon>Metazoa</taxon>
        <taxon>Chordata</taxon>
        <taxon>Craniata</taxon>
        <taxon>Vertebrata</taxon>
        <taxon>Euteleostomi</taxon>
        <taxon>Amphibia</taxon>
        <taxon>Batrachia</taxon>
        <taxon>Anura</taxon>
        <taxon>Neobatrachia</taxon>
        <taxon>Hyloidea</taxon>
        <taxon>Leptodactylidae</taxon>
        <taxon>Leiuperinae</taxon>
        <taxon>Engystomops</taxon>
    </lineage>
</organism>
<feature type="region of interest" description="Disordered" evidence="3">
    <location>
        <begin position="161"/>
        <end position="180"/>
    </location>
</feature>
<evidence type="ECO:0000256" key="1">
    <source>
        <dbReference type="ARBA" id="ARBA00004123"/>
    </source>
</evidence>
<dbReference type="PANTHER" id="PTHR47305:SF1">
    <property type="entry name" value="BEN DOMAIN-CONTAINING PROTEIN"/>
    <property type="match status" value="1"/>
</dbReference>